<evidence type="ECO:0000313" key="11">
    <source>
        <dbReference type="Proteomes" id="UP001642520"/>
    </source>
</evidence>
<dbReference type="PANTHER" id="PTHR34644">
    <property type="entry name" value="SINGLE-PASS MEMBRANE AND COILED-COIL DOMAIN-CONTAINING PROTEIN 4"/>
    <property type="match status" value="1"/>
</dbReference>
<keyword evidence="7 9" id="KW-0472">Membrane</keyword>
<feature type="region of interest" description="Disordered" evidence="8">
    <location>
        <begin position="1"/>
        <end position="20"/>
    </location>
</feature>
<evidence type="ECO:0000256" key="6">
    <source>
        <dbReference type="ARBA" id="ARBA00023054"/>
    </source>
</evidence>
<evidence type="ECO:0000256" key="1">
    <source>
        <dbReference type="ARBA" id="ARBA00004167"/>
    </source>
</evidence>
<dbReference type="Proteomes" id="UP001642520">
    <property type="component" value="Unassembled WGS sequence"/>
</dbReference>
<dbReference type="PANTHER" id="PTHR34644:SF2">
    <property type="entry name" value="SINGLE-PASS MEMBRANE AND COILED-COIL DOMAIN-CONTAINING PROTEIN 4"/>
    <property type="match status" value="1"/>
</dbReference>
<evidence type="ECO:0000256" key="4">
    <source>
        <dbReference type="ARBA" id="ARBA00022692"/>
    </source>
</evidence>
<protein>
    <recommendedName>
        <fullName evidence="3">Single-pass membrane and coiled-coil domain-containing protein 4 homolog</fullName>
    </recommendedName>
</protein>
<feature type="compositionally biased region" description="Basic and acidic residues" evidence="8">
    <location>
        <begin position="7"/>
        <end position="20"/>
    </location>
</feature>
<dbReference type="Pfam" id="PF15012">
    <property type="entry name" value="DUF4519"/>
    <property type="match status" value="1"/>
</dbReference>
<accession>A0ABP1NSN3</accession>
<keyword evidence="4 9" id="KW-0812">Transmembrane</keyword>
<sequence length="73" mass="8573">MRQLKGKTKETNKQKKERKKEFLENKQRVFTVVLPTIAAIFVVIAAYVYVKTRPKVVEMLGQFLDTFVQLNKD</sequence>
<evidence type="ECO:0000256" key="5">
    <source>
        <dbReference type="ARBA" id="ARBA00022989"/>
    </source>
</evidence>
<comment type="similarity">
    <text evidence="2">Belongs to the SMCO4 family.</text>
</comment>
<dbReference type="InterPro" id="IPR027960">
    <property type="entry name" value="DUF4519"/>
</dbReference>
<reference evidence="10 11" key="1">
    <citation type="submission" date="2024-08" db="EMBL/GenBank/DDBJ databases">
        <authorList>
            <person name="Will J Nash"/>
            <person name="Angela Man"/>
            <person name="Seanna McTaggart"/>
            <person name="Kendall Baker"/>
            <person name="Tom Barker"/>
            <person name="Leah Catchpole"/>
            <person name="Alex Durrant"/>
            <person name="Karim Gharbi"/>
            <person name="Naomi Irish"/>
            <person name="Gemy Kaithakottil"/>
            <person name="Debby Ku"/>
            <person name="Aaliyah Providence"/>
            <person name="Felix Shaw"/>
            <person name="David Swarbreck"/>
            <person name="Chris Watkins"/>
            <person name="Ann M. McCartney"/>
            <person name="Giulio Formenti"/>
            <person name="Alice Mouton"/>
            <person name="Noel Vella"/>
            <person name="Bjorn M von Reumont"/>
            <person name="Adriana Vella"/>
            <person name="Wilfried Haerty"/>
        </authorList>
    </citation>
    <scope>NUCLEOTIDE SEQUENCE [LARGE SCALE GENOMIC DNA]</scope>
</reference>
<organism evidence="10 11">
    <name type="scientific">Xylocopa violacea</name>
    <name type="common">Violet carpenter bee</name>
    <name type="synonym">Apis violacea</name>
    <dbReference type="NCBI Taxonomy" id="135666"/>
    <lineage>
        <taxon>Eukaryota</taxon>
        <taxon>Metazoa</taxon>
        <taxon>Ecdysozoa</taxon>
        <taxon>Arthropoda</taxon>
        <taxon>Hexapoda</taxon>
        <taxon>Insecta</taxon>
        <taxon>Pterygota</taxon>
        <taxon>Neoptera</taxon>
        <taxon>Endopterygota</taxon>
        <taxon>Hymenoptera</taxon>
        <taxon>Apocrita</taxon>
        <taxon>Aculeata</taxon>
        <taxon>Apoidea</taxon>
        <taxon>Anthophila</taxon>
        <taxon>Apidae</taxon>
        <taxon>Xylocopa</taxon>
        <taxon>Xylocopa</taxon>
    </lineage>
</organism>
<evidence type="ECO:0000313" key="10">
    <source>
        <dbReference type="EMBL" id="CAL7943148.1"/>
    </source>
</evidence>
<evidence type="ECO:0000256" key="8">
    <source>
        <dbReference type="SAM" id="MobiDB-lite"/>
    </source>
</evidence>
<keyword evidence="11" id="KW-1185">Reference proteome</keyword>
<proteinExistence type="inferred from homology"/>
<evidence type="ECO:0000256" key="9">
    <source>
        <dbReference type="SAM" id="Phobius"/>
    </source>
</evidence>
<keyword evidence="6" id="KW-0175">Coiled coil</keyword>
<name>A0ABP1NSN3_XYLVO</name>
<dbReference type="EMBL" id="CAXAJV020001293">
    <property type="protein sequence ID" value="CAL7943148.1"/>
    <property type="molecule type" value="Genomic_DNA"/>
</dbReference>
<evidence type="ECO:0000256" key="7">
    <source>
        <dbReference type="ARBA" id="ARBA00023136"/>
    </source>
</evidence>
<feature type="transmembrane region" description="Helical" evidence="9">
    <location>
        <begin position="29"/>
        <end position="50"/>
    </location>
</feature>
<gene>
    <name evidence="10" type="ORF">XYLVIOL_LOCUS5914</name>
</gene>
<comment type="subcellular location">
    <subcellularLocation>
        <location evidence="1">Membrane</location>
        <topology evidence="1">Single-pass membrane protein</topology>
    </subcellularLocation>
</comment>
<evidence type="ECO:0000256" key="2">
    <source>
        <dbReference type="ARBA" id="ARBA00009202"/>
    </source>
</evidence>
<evidence type="ECO:0000256" key="3">
    <source>
        <dbReference type="ARBA" id="ARBA00017028"/>
    </source>
</evidence>
<keyword evidence="5 9" id="KW-1133">Transmembrane helix</keyword>
<comment type="caution">
    <text evidence="10">The sequence shown here is derived from an EMBL/GenBank/DDBJ whole genome shotgun (WGS) entry which is preliminary data.</text>
</comment>